<dbReference type="AlphaFoldDB" id="A0A7W7Y4Y8"/>
<dbReference type="EMBL" id="JACHID010000007">
    <property type="protein sequence ID" value="MBB5022087.1"/>
    <property type="molecule type" value="Genomic_DNA"/>
</dbReference>
<feature type="chain" id="PRO_5030752788" evidence="1">
    <location>
        <begin position="24"/>
        <end position="41"/>
    </location>
</feature>
<accession>A0A7W7Y4Y8</accession>
<sequence>MKKMKLAGLFMAVGLMSASVAFANQPSAGDIALSLNLLEVI</sequence>
<evidence type="ECO:0000313" key="2">
    <source>
        <dbReference type="EMBL" id="MBB5022087.1"/>
    </source>
</evidence>
<evidence type="ECO:0000313" key="3">
    <source>
        <dbReference type="Proteomes" id="UP000528322"/>
    </source>
</evidence>
<feature type="signal peptide" evidence="1">
    <location>
        <begin position="1"/>
        <end position="23"/>
    </location>
</feature>
<proteinExistence type="predicted"/>
<organism evidence="2 3">
    <name type="scientific">Desulfurispira natronophila</name>
    <dbReference type="NCBI Taxonomy" id="682562"/>
    <lineage>
        <taxon>Bacteria</taxon>
        <taxon>Pseudomonadati</taxon>
        <taxon>Chrysiogenota</taxon>
        <taxon>Chrysiogenia</taxon>
        <taxon>Chrysiogenales</taxon>
        <taxon>Chrysiogenaceae</taxon>
        <taxon>Desulfurispira</taxon>
    </lineage>
</organism>
<gene>
    <name evidence="2" type="ORF">HNR37_001404</name>
</gene>
<comment type="caution">
    <text evidence="2">The sequence shown here is derived from an EMBL/GenBank/DDBJ whole genome shotgun (WGS) entry which is preliminary data.</text>
</comment>
<dbReference type="RefSeq" id="WP_281381094.1">
    <property type="nucleotide sequence ID" value="NZ_JACHID010000007.1"/>
</dbReference>
<keyword evidence="1" id="KW-0732">Signal</keyword>
<name>A0A7W7Y4Y8_9BACT</name>
<keyword evidence="3" id="KW-1185">Reference proteome</keyword>
<dbReference type="Proteomes" id="UP000528322">
    <property type="component" value="Unassembled WGS sequence"/>
</dbReference>
<evidence type="ECO:0000256" key="1">
    <source>
        <dbReference type="SAM" id="SignalP"/>
    </source>
</evidence>
<reference evidence="2 3" key="1">
    <citation type="submission" date="2020-08" db="EMBL/GenBank/DDBJ databases">
        <title>Genomic Encyclopedia of Type Strains, Phase IV (KMG-IV): sequencing the most valuable type-strain genomes for metagenomic binning, comparative biology and taxonomic classification.</title>
        <authorList>
            <person name="Goeker M."/>
        </authorList>
    </citation>
    <scope>NUCLEOTIDE SEQUENCE [LARGE SCALE GENOMIC DNA]</scope>
    <source>
        <strain evidence="2 3">DSM 22071</strain>
    </source>
</reference>
<protein>
    <submittedName>
        <fullName evidence="2">Uncharacterized protein</fullName>
    </submittedName>
</protein>